<dbReference type="AlphaFoldDB" id="A0A8K0E3U2"/>
<evidence type="ECO:0000313" key="3">
    <source>
        <dbReference type="Proteomes" id="UP000838412"/>
    </source>
</evidence>
<feature type="region of interest" description="Disordered" evidence="1">
    <location>
        <begin position="302"/>
        <end position="336"/>
    </location>
</feature>
<dbReference type="EMBL" id="OV696697">
    <property type="protein sequence ID" value="CAH1241406.1"/>
    <property type="molecule type" value="Genomic_DNA"/>
</dbReference>
<protein>
    <submittedName>
        <fullName evidence="2">Hypp6359 protein</fullName>
    </submittedName>
</protein>
<dbReference type="Proteomes" id="UP000838412">
    <property type="component" value="Chromosome 12"/>
</dbReference>
<gene>
    <name evidence="2" type="primary">Hypp6359</name>
    <name evidence="2" type="ORF">BLAG_LOCUS5066</name>
</gene>
<feature type="region of interest" description="Disordered" evidence="1">
    <location>
        <begin position="404"/>
        <end position="425"/>
    </location>
</feature>
<evidence type="ECO:0000313" key="2">
    <source>
        <dbReference type="EMBL" id="CAH1241406.1"/>
    </source>
</evidence>
<reference evidence="2" key="1">
    <citation type="submission" date="2022-01" db="EMBL/GenBank/DDBJ databases">
        <authorList>
            <person name="Braso-Vives M."/>
        </authorList>
    </citation>
    <scope>NUCLEOTIDE SEQUENCE</scope>
</reference>
<evidence type="ECO:0000256" key="1">
    <source>
        <dbReference type="SAM" id="MobiDB-lite"/>
    </source>
</evidence>
<name>A0A8K0E3U2_BRALA</name>
<proteinExistence type="predicted"/>
<feature type="region of interest" description="Disordered" evidence="1">
    <location>
        <begin position="466"/>
        <end position="539"/>
    </location>
</feature>
<organism evidence="2 3">
    <name type="scientific">Branchiostoma lanceolatum</name>
    <name type="common">Common lancelet</name>
    <name type="synonym">Amphioxus lanceolatum</name>
    <dbReference type="NCBI Taxonomy" id="7740"/>
    <lineage>
        <taxon>Eukaryota</taxon>
        <taxon>Metazoa</taxon>
        <taxon>Chordata</taxon>
        <taxon>Cephalochordata</taxon>
        <taxon>Leptocardii</taxon>
        <taxon>Amphioxiformes</taxon>
        <taxon>Branchiostomatidae</taxon>
        <taxon>Branchiostoma</taxon>
    </lineage>
</organism>
<feature type="compositionally biased region" description="Low complexity" evidence="1">
    <location>
        <begin position="482"/>
        <end position="505"/>
    </location>
</feature>
<feature type="compositionally biased region" description="Polar residues" evidence="1">
    <location>
        <begin position="404"/>
        <end position="421"/>
    </location>
</feature>
<keyword evidence="3" id="KW-1185">Reference proteome</keyword>
<dbReference type="OrthoDB" id="10201567at2759"/>
<sequence length="539" mass="59030">MLGSPEEQYELTFLPFKQCLSEEKGASKVPDSNISGYTKSVPAYDQENDVTTPAVLESNHSCAPAIPTPSYERESWRSPSCCNEKPGTFWSDEDDNMTLGSFAFRYGPEERKKRRHVRQGSRERKKRRGVVFFLSQEKDNFFMQDATSTDNLNTSVSIIRNVGDARPEIPTAPTSNSATKTTVHNYQNLPVLLPTFLTSSDTAMSDHTYQNAVAVSGGWQSVAAREEEAGNIRLSMDKTDICKADSSFNSLMKYEIGNNEEDEFTKPVSLIALSSESSRPMSHLLPCLHDGPKYATSDRIHDDQTTDSVSFAEGGGPRAVESLTGTPSSKRHANASKPINYAPSCLQINDMESNIDVDHNSDGKIVTGSGEHKKENDALNALKSAMGIFRLPLLQSGHRKTYTDEQTAPDTLQSQKESSCESGHFVREEGRNAAIRVAPLATANIILQPISRAPSYLQDNHMYASTSRTLPQDDTERTAPKQNATEETTTTTSPSQASSSVPTNSKAVPPRPQPSSTESSSDAPGMQASGMSKIMLRSY</sequence>
<accession>A0A8K0E3U2</accession>